<evidence type="ECO:0000256" key="1">
    <source>
        <dbReference type="ARBA" id="ARBA00022806"/>
    </source>
</evidence>
<protein>
    <recommendedName>
        <fullName evidence="7">RNA helicase</fullName>
    </recommendedName>
</protein>
<comment type="caution">
    <text evidence="5">The sequence shown here is derived from an EMBL/GenBank/DDBJ whole genome shotgun (WGS) entry which is preliminary data.</text>
</comment>
<dbReference type="InterPro" id="IPR041679">
    <property type="entry name" value="DNA2/NAM7-like_C"/>
</dbReference>
<dbReference type="Gene3D" id="3.40.50.300">
    <property type="entry name" value="P-loop containing nucleotide triphosphate hydrolases"/>
    <property type="match status" value="2"/>
</dbReference>
<organism evidence="5 6">
    <name type="scientific">Lithohypha guttulata</name>
    <dbReference type="NCBI Taxonomy" id="1690604"/>
    <lineage>
        <taxon>Eukaryota</taxon>
        <taxon>Fungi</taxon>
        <taxon>Dikarya</taxon>
        <taxon>Ascomycota</taxon>
        <taxon>Pezizomycotina</taxon>
        <taxon>Eurotiomycetes</taxon>
        <taxon>Chaetothyriomycetidae</taxon>
        <taxon>Chaetothyriales</taxon>
        <taxon>Trichomeriaceae</taxon>
        <taxon>Lithohypha</taxon>
    </lineage>
</organism>
<sequence>MPKAKQKWVPARSVDPDFIIPSKTSKALVIKDSSRNAQHYPLASSDNRRGDLFPQSVNNHTLSKGTTKQAEQPNTIDNNHLLRFVNPNLEISGTLPTLTAAKGIRNASQSTVAISGVKPMSESMQMLSNGQEAESLEDLMRKTANVAINGEPSAKPTLLPGHRSRLDIYAHKYVPYWLKAINESFAVTVHAPHIRRIDFDVYHSSFAGTQFQRHLPAVKLPPPSSPLGLQVNAISTETYGTYWHERLTNEASAQAAQNDTFALFNIDLVLVNAADNLYRFKMPGLREGAPRIDLGDILLIRPFILPLMATITQEAQLWSQERNGIAPAFIGIEHHAVVWSLIRRDEFVLVRIGKELPRGTKCNIVIPLQIHKNAPAWRAVQQIGPHIVDENQPWISSMLFSTSGVQQRTLAKGAFDLDWYDEQLNFEQQRAVQAVVDAKYGILPYLISGPPGTGKTKTMVEIALQLISAPHKIKPHLLVCAPSDAAADTLLVRLSAQLSQAQLFRLNNWTRLTSEVPGEVRPYCYLDENQLHALPDFETMMSFEVVVTTCRDANMLITAGLANKDLAHLAARTVLAICPGAIDTSKLLHWTALLVDEAAQATEPEVLIPIAVVAPPHDDSKSSDSSFSPQIVMAGDEYQLGPRLTSTALAESAGKYDTAGLEISLFQRIFARPLYADHPLSRSYGLRPLTRNMLPMIRPPFANLIRNYRSHPAILTTSSALFYSDTLIPERPETSPVMLSWPRWPKKSKNVWPVMFYSHSGPDNVESILEGDGTGSGSLLNHSEARITVELVLDLLDHINNKDTPTHRGDYLKAEDIIVLSPFRAQVNLLRQMFRSSGYYDIRIGPLEAFQGLESRVVVVCTTRTRLGQHPHPPAKFVNEDKSRNLGMIDEPKRFNVAMTRAQEALIVIGNAEVLSVTRDGCWLSFLRFCTRNNLCAGGKAEWFGKNTSRERVDTSMGKLERAMRYAESLQGETNGERHDVHSLADTDTLGNNIQPDSFKFKLQGTMIDLDQQMWEMQIGEEDEEIIRQEEEADDDRYVFNGHFDGPNLDGEESEEGTQ</sequence>
<dbReference type="Pfam" id="PF13086">
    <property type="entry name" value="AAA_11"/>
    <property type="match status" value="1"/>
</dbReference>
<dbReference type="GO" id="GO:0005829">
    <property type="term" value="C:cytosol"/>
    <property type="evidence" value="ECO:0007669"/>
    <property type="project" value="TreeGrafter"/>
</dbReference>
<dbReference type="InterPro" id="IPR041677">
    <property type="entry name" value="DNA2/NAM7_AAA_11"/>
</dbReference>
<dbReference type="SUPFAM" id="SSF52540">
    <property type="entry name" value="P-loop containing nucleoside triphosphate hydrolases"/>
    <property type="match status" value="1"/>
</dbReference>
<feature type="domain" description="DNA2/NAM7 helicase-like C-terminal" evidence="4">
    <location>
        <begin position="702"/>
        <end position="912"/>
    </location>
</feature>
<keyword evidence="1" id="KW-0547">Nucleotide-binding</keyword>
<dbReference type="PANTHER" id="PTHR10887">
    <property type="entry name" value="DNA2/NAM7 HELICASE FAMILY"/>
    <property type="match status" value="1"/>
</dbReference>
<evidence type="ECO:0000256" key="2">
    <source>
        <dbReference type="SAM" id="MobiDB-lite"/>
    </source>
</evidence>
<evidence type="ECO:0000313" key="6">
    <source>
        <dbReference type="Proteomes" id="UP001309876"/>
    </source>
</evidence>
<evidence type="ECO:0000259" key="3">
    <source>
        <dbReference type="Pfam" id="PF13086"/>
    </source>
</evidence>
<dbReference type="Proteomes" id="UP001309876">
    <property type="component" value="Unassembled WGS sequence"/>
</dbReference>
<dbReference type="Pfam" id="PF13087">
    <property type="entry name" value="AAA_12"/>
    <property type="match status" value="1"/>
</dbReference>
<dbReference type="AlphaFoldDB" id="A0AAN7PHB5"/>
<feature type="domain" description="DNA2/NAM7 helicase helicase" evidence="3">
    <location>
        <begin position="423"/>
        <end position="510"/>
    </location>
</feature>
<reference evidence="5 6" key="1">
    <citation type="submission" date="2023-08" db="EMBL/GenBank/DDBJ databases">
        <title>Black Yeasts Isolated from many extreme environments.</title>
        <authorList>
            <person name="Coleine C."/>
            <person name="Stajich J.E."/>
            <person name="Selbmann L."/>
        </authorList>
    </citation>
    <scope>NUCLEOTIDE SEQUENCE [LARGE SCALE GENOMIC DNA]</scope>
    <source>
        <strain evidence="5 6">CCFEE 5910</strain>
    </source>
</reference>
<name>A0AAN7PHB5_9EURO</name>
<dbReference type="GO" id="GO:0035194">
    <property type="term" value="P:regulatory ncRNA-mediated post-transcriptional gene silencing"/>
    <property type="evidence" value="ECO:0007669"/>
    <property type="project" value="TreeGrafter"/>
</dbReference>
<accession>A0AAN7PHB5</accession>
<dbReference type="PANTHER" id="PTHR10887:SF322">
    <property type="entry name" value="HELICASE MOV-10"/>
    <property type="match status" value="1"/>
</dbReference>
<keyword evidence="1" id="KW-0378">Hydrolase</keyword>
<proteinExistence type="predicted"/>
<feature type="region of interest" description="Disordered" evidence="2">
    <location>
        <begin position="1029"/>
        <end position="1059"/>
    </location>
</feature>
<evidence type="ECO:0000259" key="4">
    <source>
        <dbReference type="Pfam" id="PF13087"/>
    </source>
</evidence>
<evidence type="ECO:0008006" key="7">
    <source>
        <dbReference type="Google" id="ProtNLM"/>
    </source>
</evidence>
<evidence type="ECO:0000313" key="5">
    <source>
        <dbReference type="EMBL" id="KAK5080254.1"/>
    </source>
</evidence>
<dbReference type="CDD" id="cd18808">
    <property type="entry name" value="SF1_C_Upf1"/>
    <property type="match status" value="1"/>
</dbReference>
<dbReference type="InterPro" id="IPR047187">
    <property type="entry name" value="SF1_C_Upf1"/>
</dbReference>
<keyword evidence="1" id="KW-0067">ATP-binding</keyword>
<feature type="compositionally biased region" description="Acidic residues" evidence="2">
    <location>
        <begin position="1050"/>
        <end position="1059"/>
    </location>
</feature>
<dbReference type="EMBL" id="JAVRRJ010000017">
    <property type="protein sequence ID" value="KAK5080254.1"/>
    <property type="molecule type" value="Genomic_DNA"/>
</dbReference>
<keyword evidence="6" id="KW-1185">Reference proteome</keyword>
<dbReference type="InterPro" id="IPR027417">
    <property type="entry name" value="P-loop_NTPase"/>
</dbReference>
<dbReference type="GO" id="GO:0004386">
    <property type="term" value="F:helicase activity"/>
    <property type="evidence" value="ECO:0007669"/>
    <property type="project" value="InterPro"/>
</dbReference>
<dbReference type="InterPro" id="IPR045055">
    <property type="entry name" value="DNA2/NAM7-like"/>
</dbReference>
<gene>
    <name evidence="5" type="ORF">LTR05_008702</name>
</gene>
<keyword evidence="1" id="KW-0347">Helicase</keyword>